<comment type="subcellular location">
    <subcellularLocation>
        <location evidence="1">Cytoplasm</location>
        <location evidence="1">Cytosol</location>
    </subcellularLocation>
</comment>
<dbReference type="FunFam" id="3.40.30.10:FF:000014">
    <property type="entry name" value="Tau class glutathione S-transferase"/>
    <property type="match status" value="1"/>
</dbReference>
<dbReference type="InterPro" id="IPR036282">
    <property type="entry name" value="Glutathione-S-Trfase_C_sf"/>
</dbReference>
<dbReference type="Pfam" id="PF02798">
    <property type="entry name" value="GST_N"/>
    <property type="match status" value="1"/>
</dbReference>
<dbReference type="Gene3D" id="1.20.1050.10">
    <property type="match status" value="1"/>
</dbReference>
<dbReference type="InterPro" id="IPR036249">
    <property type="entry name" value="Thioredoxin-like_sf"/>
</dbReference>
<dbReference type="InterPro" id="IPR045073">
    <property type="entry name" value="Omega/Tau-like"/>
</dbReference>
<organism evidence="10 11">
    <name type="scientific">Corchorus olitorius</name>
    <dbReference type="NCBI Taxonomy" id="93759"/>
    <lineage>
        <taxon>Eukaryota</taxon>
        <taxon>Viridiplantae</taxon>
        <taxon>Streptophyta</taxon>
        <taxon>Embryophyta</taxon>
        <taxon>Tracheophyta</taxon>
        <taxon>Spermatophyta</taxon>
        <taxon>Magnoliopsida</taxon>
        <taxon>eudicotyledons</taxon>
        <taxon>Gunneridae</taxon>
        <taxon>Pentapetalae</taxon>
        <taxon>rosids</taxon>
        <taxon>malvids</taxon>
        <taxon>Malvales</taxon>
        <taxon>Malvaceae</taxon>
        <taxon>Grewioideae</taxon>
        <taxon>Apeibeae</taxon>
        <taxon>Corchorus</taxon>
    </lineage>
</organism>
<dbReference type="SFLD" id="SFLDG01152">
    <property type="entry name" value="Main.3:_Omega-_and_Tau-like"/>
    <property type="match status" value="1"/>
</dbReference>
<evidence type="ECO:0000313" key="11">
    <source>
        <dbReference type="Proteomes" id="UP000187203"/>
    </source>
</evidence>
<feature type="domain" description="GST N-terminal" evidence="8">
    <location>
        <begin position="2"/>
        <end position="81"/>
    </location>
</feature>
<dbReference type="GO" id="GO:0004364">
    <property type="term" value="F:glutathione transferase activity"/>
    <property type="evidence" value="ECO:0007669"/>
    <property type="project" value="UniProtKB-EC"/>
</dbReference>
<dbReference type="CDD" id="cd03058">
    <property type="entry name" value="GST_N_Tau"/>
    <property type="match status" value="1"/>
</dbReference>
<keyword evidence="5" id="KW-0808">Transferase</keyword>
<reference evidence="11" key="1">
    <citation type="submission" date="2013-09" db="EMBL/GenBank/DDBJ databases">
        <title>Corchorus olitorius genome sequencing.</title>
        <authorList>
            <person name="Alam M."/>
            <person name="Haque M.S."/>
            <person name="Islam M.S."/>
            <person name="Emdad E.M."/>
            <person name="Islam M.M."/>
            <person name="Ahmed B."/>
            <person name="Halim A."/>
            <person name="Hossen Q.M.M."/>
            <person name="Hossain M.Z."/>
            <person name="Ahmed R."/>
            <person name="Khan M.M."/>
            <person name="Islam R."/>
            <person name="Rashid M.M."/>
            <person name="Khan S.A."/>
            <person name="Rahman M.S."/>
            <person name="Alam M."/>
            <person name="Yahiya A.S."/>
            <person name="Khan M.S."/>
            <person name="Azam M.S."/>
            <person name="Haque T."/>
            <person name="Lashkar M.Z.H."/>
            <person name="Akhand A.I."/>
            <person name="Morshed G."/>
            <person name="Roy S."/>
            <person name="Uddin K.S."/>
            <person name="Rabeya T."/>
            <person name="Hossain A.S."/>
            <person name="Chowdhury A."/>
            <person name="Snigdha A.R."/>
            <person name="Mortoza M.S."/>
            <person name="Matin S.A."/>
            <person name="Hoque S.M.E."/>
            <person name="Islam M.K."/>
            <person name="Roy D.K."/>
            <person name="Haider R."/>
            <person name="Moosa M.M."/>
            <person name="Elias S.M."/>
            <person name="Hasan A.M."/>
            <person name="Jahan S."/>
            <person name="Shafiuddin M."/>
            <person name="Mahmood N."/>
            <person name="Shommy N.S."/>
        </authorList>
    </citation>
    <scope>NUCLEOTIDE SEQUENCE [LARGE SCALE GENOMIC DNA]</scope>
    <source>
        <strain evidence="11">cv. O-4</strain>
    </source>
</reference>
<dbReference type="PANTHER" id="PTHR11260:SF679">
    <property type="entry name" value="GLUTATHIONE TRANSFERASE"/>
    <property type="match status" value="1"/>
</dbReference>
<evidence type="ECO:0000256" key="6">
    <source>
        <dbReference type="ARBA" id="ARBA00025743"/>
    </source>
</evidence>
<dbReference type="InterPro" id="IPR004045">
    <property type="entry name" value="Glutathione_S-Trfase_N"/>
</dbReference>
<name>A0A1R3KL96_9ROSI</name>
<keyword evidence="11" id="KW-1185">Reference proteome</keyword>
<dbReference type="PANTHER" id="PTHR11260">
    <property type="entry name" value="GLUTATHIONE S-TRANSFERASE, GST, SUPERFAMILY, GST DOMAIN CONTAINING"/>
    <property type="match status" value="1"/>
</dbReference>
<dbReference type="Proteomes" id="UP000187203">
    <property type="component" value="Unassembled WGS sequence"/>
</dbReference>
<dbReference type="FunFam" id="1.20.1050.10:FF:000012">
    <property type="entry name" value="Tau class glutathione S-transferase"/>
    <property type="match status" value="1"/>
</dbReference>
<comment type="catalytic activity">
    <reaction evidence="7">
        <text>RX + glutathione = an S-substituted glutathione + a halide anion + H(+)</text>
        <dbReference type="Rhea" id="RHEA:16437"/>
        <dbReference type="ChEBI" id="CHEBI:15378"/>
        <dbReference type="ChEBI" id="CHEBI:16042"/>
        <dbReference type="ChEBI" id="CHEBI:17792"/>
        <dbReference type="ChEBI" id="CHEBI:57925"/>
        <dbReference type="ChEBI" id="CHEBI:90779"/>
        <dbReference type="EC" id="2.5.1.18"/>
    </reaction>
</comment>
<protein>
    <recommendedName>
        <fullName evidence="2">glutathione transferase</fullName>
        <ecNumber evidence="2">2.5.1.18</ecNumber>
    </recommendedName>
</protein>
<dbReference type="EMBL" id="AWUE01013018">
    <property type="protein sequence ID" value="OMP07865.1"/>
    <property type="molecule type" value="Genomic_DNA"/>
</dbReference>
<dbReference type="SUPFAM" id="SSF52833">
    <property type="entry name" value="Thioredoxin-like"/>
    <property type="match status" value="1"/>
</dbReference>
<accession>A0A1R3KL96</accession>
<keyword evidence="3" id="KW-0963">Cytoplasm</keyword>
<dbReference type="GO" id="GO:0009407">
    <property type="term" value="P:toxin catabolic process"/>
    <property type="evidence" value="ECO:0007669"/>
    <property type="project" value="UniProtKB-ARBA"/>
</dbReference>
<dbReference type="CDD" id="cd03185">
    <property type="entry name" value="GST_C_Tau"/>
    <property type="match status" value="1"/>
</dbReference>
<dbReference type="InterPro" id="IPR010987">
    <property type="entry name" value="Glutathione-S-Trfase_C-like"/>
</dbReference>
<evidence type="ECO:0000259" key="9">
    <source>
        <dbReference type="PROSITE" id="PS50405"/>
    </source>
</evidence>
<gene>
    <name evidence="10" type="ORF">COLO4_06993</name>
</gene>
<dbReference type="PROSITE" id="PS50404">
    <property type="entry name" value="GST_NTER"/>
    <property type="match status" value="1"/>
</dbReference>
<evidence type="ECO:0000313" key="10">
    <source>
        <dbReference type="EMBL" id="OMP07865.1"/>
    </source>
</evidence>
<dbReference type="PROSITE" id="PS50405">
    <property type="entry name" value="GST_CTER"/>
    <property type="match status" value="1"/>
</dbReference>
<dbReference type="InterPro" id="IPR045074">
    <property type="entry name" value="GST_C_Tau"/>
</dbReference>
<dbReference type="SFLD" id="SFLDG00358">
    <property type="entry name" value="Main_(cytGST)"/>
    <property type="match status" value="1"/>
</dbReference>
<keyword evidence="4" id="KW-0216">Detoxification</keyword>
<dbReference type="InterPro" id="IPR004046">
    <property type="entry name" value="GST_C"/>
</dbReference>
<dbReference type="STRING" id="93759.A0A1R3KL96"/>
<evidence type="ECO:0000259" key="8">
    <source>
        <dbReference type="PROSITE" id="PS50404"/>
    </source>
</evidence>
<dbReference type="Gene3D" id="3.40.30.10">
    <property type="entry name" value="Glutaredoxin"/>
    <property type="match status" value="1"/>
</dbReference>
<sequence length="223" mass="25891">MGEVKLLGTWPSPFYYRVVWALKLKGIAYEFIEEDLGNKSPLLLQYNPVHKKIPVLVHNGKPICESMIILEYIEQVWPQNPLLPSDPYERAIARFWIKFTEDKSLAIWMVFGTKGEEQEKAVKDCLEMLKTIEEHALGDSQKKLFGGDEINMVDIAFGQLAYWLQCIEQVSGVKLLEASKFPRLQTWVENFKQVPIIKQNLPDRDEMLAFFKTRREMRLAAAK</sequence>
<comment type="caution">
    <text evidence="10">The sequence shown here is derived from an EMBL/GenBank/DDBJ whole genome shotgun (WGS) entry which is preliminary data.</text>
</comment>
<dbReference type="Pfam" id="PF00043">
    <property type="entry name" value="GST_C"/>
    <property type="match status" value="1"/>
</dbReference>
<evidence type="ECO:0000256" key="5">
    <source>
        <dbReference type="ARBA" id="ARBA00022679"/>
    </source>
</evidence>
<proteinExistence type="inferred from homology"/>
<dbReference type="GO" id="GO:0005829">
    <property type="term" value="C:cytosol"/>
    <property type="evidence" value="ECO:0007669"/>
    <property type="project" value="UniProtKB-SubCell"/>
</dbReference>
<evidence type="ECO:0000256" key="7">
    <source>
        <dbReference type="ARBA" id="ARBA00047960"/>
    </source>
</evidence>
<dbReference type="OrthoDB" id="4951845at2759"/>
<evidence type="ECO:0000256" key="1">
    <source>
        <dbReference type="ARBA" id="ARBA00004514"/>
    </source>
</evidence>
<dbReference type="GO" id="GO:0006749">
    <property type="term" value="P:glutathione metabolic process"/>
    <property type="evidence" value="ECO:0007669"/>
    <property type="project" value="InterPro"/>
</dbReference>
<evidence type="ECO:0000256" key="4">
    <source>
        <dbReference type="ARBA" id="ARBA00022575"/>
    </source>
</evidence>
<dbReference type="EC" id="2.5.1.18" evidence="2"/>
<dbReference type="SUPFAM" id="SSF47616">
    <property type="entry name" value="GST C-terminal domain-like"/>
    <property type="match status" value="1"/>
</dbReference>
<feature type="domain" description="GST C-terminal" evidence="9">
    <location>
        <begin position="86"/>
        <end position="219"/>
    </location>
</feature>
<evidence type="ECO:0000256" key="2">
    <source>
        <dbReference type="ARBA" id="ARBA00012452"/>
    </source>
</evidence>
<comment type="similarity">
    <text evidence="6">Belongs to the GST superfamily. Tau family.</text>
</comment>
<dbReference type="AlphaFoldDB" id="A0A1R3KL96"/>
<evidence type="ECO:0000256" key="3">
    <source>
        <dbReference type="ARBA" id="ARBA00022490"/>
    </source>
</evidence>
<dbReference type="InterPro" id="IPR040079">
    <property type="entry name" value="Glutathione_S-Trfase"/>
</dbReference>
<dbReference type="SFLD" id="SFLDS00019">
    <property type="entry name" value="Glutathione_Transferase_(cytos"/>
    <property type="match status" value="1"/>
</dbReference>